<gene>
    <name evidence="2" type="ORF">MNBD_ACTINO02-1298</name>
</gene>
<proteinExistence type="predicted"/>
<feature type="domain" description="SLH" evidence="1">
    <location>
        <begin position="157"/>
        <end position="223"/>
    </location>
</feature>
<organism evidence="2">
    <name type="scientific">hydrothermal vent metagenome</name>
    <dbReference type="NCBI Taxonomy" id="652676"/>
    <lineage>
        <taxon>unclassified sequences</taxon>
        <taxon>metagenomes</taxon>
        <taxon>ecological metagenomes</taxon>
    </lineage>
</organism>
<dbReference type="InterPro" id="IPR001119">
    <property type="entry name" value="SLH_dom"/>
</dbReference>
<accession>A0A3B0T1R7</accession>
<sequence length="514" mass="54880">MGMGNRTRRRGFAALLTTATLAALLVLPANAAPTDPGGSFTDDDGSVHEGSIEAIAAQGITLGCNPPDNTRFCPDDPVTRGQMAAFLNRALKLPPGTTGRFVDLGATPFAADIASLAQAGITKGCNPPDNDRFCPDAPVTRGQMAAFLTRAFDWPADSSNRFVDDDESLFEDAIDTLATAGVTLGCNPPANDRFCPDASVTRGEMATFLTRALGLVAVTPPQRCTILPADNIWNTRIDTAPVHSRSDQYVASIGTTGFIRADFGSGVWPPGSNSPIGIPVVEVDDTQPNVAINWTAYGDESDDEPYPVPADAPIEGGPDADGDRHVLVIDRIDCVLYELYRAFPNGDGSWDADSGAIYDLRSNDLRTDGWTSADAAGLPIAPGLVMYDEVASGRIEHAIRFTVSTSQKAYVWPARHFASSNTSLNVPPMGQRFRLKANFDISGYDPEIQVIMAAFKEYGIIVADNGADWMVSGAPDDRWDNDMLRQLRDIPGSAFEAVDVSSWMVDPDSGQAAP</sequence>
<feature type="domain" description="SLH" evidence="1">
    <location>
        <begin position="35"/>
        <end position="101"/>
    </location>
</feature>
<dbReference type="EMBL" id="UOEK01000460">
    <property type="protein sequence ID" value="VAW08372.1"/>
    <property type="molecule type" value="Genomic_DNA"/>
</dbReference>
<protein>
    <submittedName>
        <fullName evidence="2">Outermembrane protein</fullName>
    </submittedName>
</protein>
<dbReference type="PROSITE" id="PS51272">
    <property type="entry name" value="SLH"/>
    <property type="match status" value="2"/>
</dbReference>
<evidence type="ECO:0000313" key="2">
    <source>
        <dbReference type="EMBL" id="VAW08372.1"/>
    </source>
</evidence>
<evidence type="ECO:0000259" key="1">
    <source>
        <dbReference type="PROSITE" id="PS51272"/>
    </source>
</evidence>
<name>A0A3B0T1R7_9ZZZZ</name>
<dbReference type="Pfam" id="PF00395">
    <property type="entry name" value="SLH"/>
    <property type="match status" value="1"/>
</dbReference>
<dbReference type="AlphaFoldDB" id="A0A3B0T1R7"/>
<reference evidence="2" key="1">
    <citation type="submission" date="2018-06" db="EMBL/GenBank/DDBJ databases">
        <authorList>
            <person name="Zhirakovskaya E."/>
        </authorList>
    </citation>
    <scope>NUCLEOTIDE SEQUENCE</scope>
</reference>